<reference evidence="3" key="1">
    <citation type="journal article" date="2019" name="Int. J. Syst. Evol. Microbiol.">
        <title>The Global Catalogue of Microorganisms (GCM) 10K type strain sequencing project: providing services to taxonomists for standard genome sequencing and annotation.</title>
        <authorList>
            <consortium name="The Broad Institute Genomics Platform"/>
            <consortium name="The Broad Institute Genome Sequencing Center for Infectious Disease"/>
            <person name="Wu L."/>
            <person name="Ma J."/>
        </authorList>
    </citation>
    <scope>NUCLEOTIDE SEQUENCE [LARGE SCALE GENOMIC DNA]</scope>
    <source>
        <strain evidence="3">JCM 17440</strain>
    </source>
</reference>
<proteinExistence type="predicted"/>
<evidence type="ECO:0000313" key="3">
    <source>
        <dbReference type="Proteomes" id="UP001501710"/>
    </source>
</evidence>
<protein>
    <submittedName>
        <fullName evidence="2">Uncharacterized protein</fullName>
    </submittedName>
</protein>
<organism evidence="2 3">
    <name type="scientific">Actinomadura meridiana</name>
    <dbReference type="NCBI Taxonomy" id="559626"/>
    <lineage>
        <taxon>Bacteria</taxon>
        <taxon>Bacillati</taxon>
        <taxon>Actinomycetota</taxon>
        <taxon>Actinomycetes</taxon>
        <taxon>Streptosporangiales</taxon>
        <taxon>Thermomonosporaceae</taxon>
        <taxon>Actinomadura</taxon>
    </lineage>
</organism>
<dbReference type="EMBL" id="BAABAS010000035">
    <property type="protein sequence ID" value="GAA4242607.1"/>
    <property type="molecule type" value="Genomic_DNA"/>
</dbReference>
<feature type="compositionally biased region" description="Acidic residues" evidence="1">
    <location>
        <begin position="53"/>
        <end position="70"/>
    </location>
</feature>
<evidence type="ECO:0000256" key="1">
    <source>
        <dbReference type="SAM" id="MobiDB-lite"/>
    </source>
</evidence>
<feature type="region of interest" description="Disordered" evidence="1">
    <location>
        <begin position="46"/>
        <end position="111"/>
    </location>
</feature>
<keyword evidence="3" id="KW-1185">Reference proteome</keyword>
<accession>A0ABP8CRM7</accession>
<comment type="caution">
    <text evidence="2">The sequence shown here is derived from an EMBL/GenBank/DDBJ whole genome shotgun (WGS) entry which is preliminary data.</text>
</comment>
<name>A0ABP8CRM7_9ACTN</name>
<evidence type="ECO:0000313" key="2">
    <source>
        <dbReference type="EMBL" id="GAA4242607.1"/>
    </source>
</evidence>
<gene>
    <name evidence="2" type="ORF">GCM10022254_76220</name>
</gene>
<dbReference type="Proteomes" id="UP001501710">
    <property type="component" value="Unassembled WGS sequence"/>
</dbReference>
<sequence>MLAGSVLLTLAANLAEAQPTVWGRICAGVPAGAFLLAVALIERRGSQPALAEETQEEPVSEPVQDEEPVIEPEPAPRAEAEEEGQEEGVPQAAEVPGRAADPGQGAGRQAP</sequence>